<evidence type="ECO:0000256" key="3">
    <source>
        <dbReference type="PIRSR" id="PIRSR610905-1"/>
    </source>
</evidence>
<dbReference type="GO" id="GO:0052757">
    <property type="term" value="F:chondroitin hydrolase activity"/>
    <property type="evidence" value="ECO:0007669"/>
    <property type="project" value="TreeGrafter"/>
</dbReference>
<protein>
    <submittedName>
        <fullName evidence="5">Unsaturated chondroitin disaccharide hydrolase</fullName>
    </submittedName>
</protein>
<evidence type="ECO:0000313" key="6">
    <source>
        <dbReference type="Proteomes" id="UP000184612"/>
    </source>
</evidence>
<evidence type="ECO:0000256" key="2">
    <source>
        <dbReference type="ARBA" id="ARBA00038358"/>
    </source>
</evidence>
<feature type="binding site" evidence="4">
    <location>
        <position position="247"/>
    </location>
    <ligand>
        <name>substrate</name>
    </ligand>
</feature>
<dbReference type="EMBL" id="FRFD01000005">
    <property type="protein sequence ID" value="SHO48416.1"/>
    <property type="molecule type" value="Genomic_DNA"/>
</dbReference>
<feature type="binding site" evidence="4">
    <location>
        <position position="109"/>
    </location>
    <ligand>
        <name>substrate</name>
    </ligand>
</feature>
<feature type="active site" description="Proton donor" evidence="3">
    <location>
        <position position="171"/>
    </location>
</feature>
<dbReference type="Proteomes" id="UP000184612">
    <property type="component" value="Unassembled WGS sequence"/>
</dbReference>
<gene>
    <name evidence="5" type="ORF">SAMN02745217_01838</name>
</gene>
<dbReference type="Gene3D" id="1.50.10.10">
    <property type="match status" value="1"/>
</dbReference>
<proteinExistence type="inferred from homology"/>
<accession>A0A1M7Y7B4</accession>
<dbReference type="AlphaFoldDB" id="A0A1M7Y7B4"/>
<dbReference type="InterPro" id="IPR008928">
    <property type="entry name" value="6-hairpin_glycosidase_sf"/>
</dbReference>
<feature type="binding site" evidence="4">
    <location>
        <position position="243"/>
    </location>
    <ligand>
        <name>substrate</name>
    </ligand>
</feature>
<feature type="binding site" evidence="4">
    <location>
        <position position="171"/>
    </location>
    <ligand>
        <name>substrate</name>
    </ligand>
</feature>
<dbReference type="PANTHER" id="PTHR36845">
    <property type="entry name" value="HYDROLASE, PUTATIVE (AFU_ORTHOLOGUE AFUA_7G05090)-RELATED"/>
    <property type="match status" value="1"/>
</dbReference>
<organism evidence="5 6">
    <name type="scientific">Anaerocolumna xylanovorans DSM 12503</name>
    <dbReference type="NCBI Taxonomy" id="1121345"/>
    <lineage>
        <taxon>Bacteria</taxon>
        <taxon>Bacillati</taxon>
        <taxon>Bacillota</taxon>
        <taxon>Clostridia</taxon>
        <taxon>Lachnospirales</taxon>
        <taxon>Lachnospiraceae</taxon>
        <taxon>Anaerocolumna</taxon>
    </lineage>
</organism>
<dbReference type="InterPro" id="IPR052369">
    <property type="entry name" value="UG_Glycosaminoglycan_Hydrolase"/>
</dbReference>
<dbReference type="SUPFAM" id="SSF48208">
    <property type="entry name" value="Six-hairpin glycosidases"/>
    <property type="match status" value="1"/>
</dbReference>
<keyword evidence="1 5" id="KW-0378">Hydrolase</keyword>
<keyword evidence="6" id="KW-1185">Reference proteome</keyword>
<dbReference type="PANTHER" id="PTHR36845:SF1">
    <property type="entry name" value="HYDROLASE, PUTATIVE (AFU_ORTHOLOGUE AFUA_7G05090)-RELATED"/>
    <property type="match status" value="1"/>
</dbReference>
<evidence type="ECO:0000256" key="1">
    <source>
        <dbReference type="ARBA" id="ARBA00022801"/>
    </source>
</evidence>
<dbReference type="Pfam" id="PF07470">
    <property type="entry name" value="Glyco_hydro_88"/>
    <property type="match status" value="1"/>
</dbReference>
<evidence type="ECO:0000313" key="5">
    <source>
        <dbReference type="EMBL" id="SHO48416.1"/>
    </source>
</evidence>
<sequence>MVIIMITDKDKQWIEETVEKIKEKMAWVSEKSRDKIPYTTVNGTHDTYNDSDKSYRMSEGLNWWTNGFWGGMLWLMYQETGEEKYAEYARISEKRLDQCFADFYGIHHDAGFMWLLTAVADYRLTKNPEAKKRGLYAANLLAGRFNSVGKFIRAWNDWGNGEDNTGWAIIDCMMNIPLLYWASDETKDPRFSHIALMHADTAMAHFIRPDGSCEHIVEFDSKTGEKVRTHGGQGYENGSSWTRGQAWALYGFTLSYIHMKKEEYLNAAKRVAHYFIANIPESGLIPIDFRQPGEDAWEDSCAAAIAACGLIEIAKAVGKYEKDLYLSAALKMLKALTEKRSDWTKDCDCIIQNCSEAYHTNKHMNIIYGDYFFMEAIYKLKGNDILLW</sequence>
<dbReference type="InterPro" id="IPR010905">
    <property type="entry name" value="Glyco_hydro_88"/>
</dbReference>
<reference evidence="5 6" key="1">
    <citation type="submission" date="2016-12" db="EMBL/GenBank/DDBJ databases">
        <authorList>
            <person name="Song W.-J."/>
            <person name="Kurnit D.M."/>
        </authorList>
    </citation>
    <scope>NUCLEOTIDE SEQUENCE [LARGE SCALE GENOMIC DNA]</scope>
    <source>
        <strain evidence="5 6">DSM 12503</strain>
    </source>
</reference>
<feature type="active site" description="Nucleophile" evidence="3">
    <location>
        <position position="109"/>
    </location>
</feature>
<name>A0A1M7Y7B4_9FIRM</name>
<dbReference type="RefSeq" id="WP_242952349.1">
    <property type="nucleotide sequence ID" value="NZ_FRFD01000005.1"/>
</dbReference>
<dbReference type="InterPro" id="IPR012341">
    <property type="entry name" value="6hp_glycosidase-like_sf"/>
</dbReference>
<dbReference type="GO" id="GO:0000272">
    <property type="term" value="P:polysaccharide catabolic process"/>
    <property type="evidence" value="ECO:0007669"/>
    <property type="project" value="TreeGrafter"/>
</dbReference>
<dbReference type="STRING" id="1121345.SAMN02745217_01838"/>
<comment type="similarity">
    <text evidence="2">Belongs to the glycosyl hydrolase 88 family.</text>
</comment>
<evidence type="ECO:0000256" key="4">
    <source>
        <dbReference type="PIRSR" id="PIRSR610905-2"/>
    </source>
</evidence>